<dbReference type="Proteomes" id="UP000012065">
    <property type="component" value="Unassembled WGS sequence"/>
</dbReference>
<sequence length="240" mass="25930">MATVQSEGRDEGMGTYARRRHRTASFDLPTLLQSAVAEDKAENHSSPLPPQPLPLPVATAPVDFGQEPKAVRKGSTESGETQASSGTMRRSSIANLIHGDSASNTGSLALRAMRSVRSITSIARLGGWGKSDESDKGKEKEGTLKDKKKRKSRKMPIFDEDEPTNTSEESWEAGALGRDPTMTVTSPVGQPILPNLQLGDARVDLGVGRPLWKLIASRAVHDILWKGSSAPNVERIVRKL</sequence>
<evidence type="ECO:0000313" key="3">
    <source>
        <dbReference type="Proteomes" id="UP000012065"/>
    </source>
</evidence>
<proteinExistence type="predicted"/>
<dbReference type="AlphaFoldDB" id="M5C7I7"/>
<comment type="caution">
    <text evidence="2">The sequence shown here is derived from an EMBL/GenBank/DDBJ whole genome shotgun (WGS) entry which is preliminary data.</text>
</comment>
<feature type="compositionally biased region" description="Basic and acidic residues" evidence="1">
    <location>
        <begin position="130"/>
        <end position="145"/>
    </location>
</feature>
<reference evidence="2 3" key="1">
    <citation type="journal article" date="2013" name="J. Biotechnol.">
        <title>Establishment and interpretation of the genome sequence of the phytopathogenic fungus Rhizoctonia solani AG1-IB isolate 7/3/14.</title>
        <authorList>
            <person name="Wibberg D.W."/>
            <person name="Jelonek L.J."/>
            <person name="Rupp O.R."/>
            <person name="Hennig M.H."/>
            <person name="Eikmeyer F.E."/>
            <person name="Goesmann A.G."/>
            <person name="Hartmann A.H."/>
            <person name="Borriss R.B."/>
            <person name="Grosch R.G."/>
            <person name="Puehler A.P."/>
            <person name="Schlueter A.S."/>
        </authorList>
    </citation>
    <scope>NUCLEOTIDE SEQUENCE [LARGE SCALE GENOMIC DNA]</scope>
    <source>
        <strain evidence="3">AG1-IB / isolate 7/3/14</strain>
    </source>
</reference>
<protein>
    <submittedName>
        <fullName evidence="2">Uncharacterized protein</fullName>
    </submittedName>
</protein>
<gene>
    <name evidence="2" type="ORF">BN14_05872</name>
</gene>
<feature type="region of interest" description="Disordered" evidence="1">
    <location>
        <begin position="126"/>
        <end position="178"/>
    </location>
</feature>
<dbReference type="EMBL" id="CAOJ01008848">
    <property type="protein sequence ID" value="CCO31822.1"/>
    <property type="molecule type" value="Genomic_DNA"/>
</dbReference>
<organism evidence="2 3">
    <name type="scientific">Thanatephorus cucumeris (strain AG1-IB / isolate 7/3/14)</name>
    <name type="common">Lettuce bottom rot fungus</name>
    <name type="synonym">Rhizoctonia solani</name>
    <dbReference type="NCBI Taxonomy" id="1108050"/>
    <lineage>
        <taxon>Eukaryota</taxon>
        <taxon>Fungi</taxon>
        <taxon>Dikarya</taxon>
        <taxon>Basidiomycota</taxon>
        <taxon>Agaricomycotina</taxon>
        <taxon>Agaricomycetes</taxon>
        <taxon>Cantharellales</taxon>
        <taxon>Ceratobasidiaceae</taxon>
        <taxon>Rhizoctonia</taxon>
        <taxon>Rhizoctonia solani AG-1</taxon>
    </lineage>
</organism>
<feature type="compositionally biased region" description="Polar residues" evidence="1">
    <location>
        <begin position="76"/>
        <end position="94"/>
    </location>
</feature>
<evidence type="ECO:0000313" key="2">
    <source>
        <dbReference type="EMBL" id="CCO31822.1"/>
    </source>
</evidence>
<dbReference type="HOGENOM" id="CLU_1157059_0_0_1"/>
<feature type="region of interest" description="Disordered" evidence="1">
    <location>
        <begin position="1"/>
        <end position="103"/>
    </location>
</feature>
<name>M5C7I7_THACB</name>
<evidence type="ECO:0000256" key="1">
    <source>
        <dbReference type="SAM" id="MobiDB-lite"/>
    </source>
</evidence>
<accession>M5C7I7</accession>